<reference evidence="2" key="1">
    <citation type="submission" date="2022-11" db="UniProtKB">
        <authorList>
            <consortium name="WormBaseParasite"/>
        </authorList>
    </citation>
    <scope>IDENTIFICATION</scope>
</reference>
<accession>A0AC34QHU1</accession>
<protein>
    <submittedName>
        <fullName evidence="2">Uncharacterized protein</fullName>
    </submittedName>
</protein>
<evidence type="ECO:0000313" key="1">
    <source>
        <dbReference type="Proteomes" id="UP000887576"/>
    </source>
</evidence>
<dbReference type="Proteomes" id="UP000887576">
    <property type="component" value="Unplaced"/>
</dbReference>
<dbReference type="WBParaSite" id="JU765_v2.g16433.t1">
    <property type="protein sequence ID" value="JU765_v2.g16433.t1"/>
    <property type="gene ID" value="JU765_v2.g16433"/>
</dbReference>
<organism evidence="1 2">
    <name type="scientific">Panagrolaimus sp. JU765</name>
    <dbReference type="NCBI Taxonomy" id="591449"/>
    <lineage>
        <taxon>Eukaryota</taxon>
        <taxon>Metazoa</taxon>
        <taxon>Ecdysozoa</taxon>
        <taxon>Nematoda</taxon>
        <taxon>Chromadorea</taxon>
        <taxon>Rhabditida</taxon>
        <taxon>Tylenchina</taxon>
        <taxon>Panagrolaimomorpha</taxon>
        <taxon>Panagrolaimoidea</taxon>
        <taxon>Panagrolaimidae</taxon>
        <taxon>Panagrolaimus</taxon>
    </lineage>
</organism>
<sequence length="289" mass="32615">MTPLMIQLLATDPIVKNYNLSTLQSIVVSGAPLDKNIAELCRQKLELKDLRQAYGMTELCGICTLSPYRNENIASVGVPLPGMLFRIINWETNLMCEPNQIGQLHVIGPQVLPSFYRNPRATSDIFNGKKMVKTGDAGYYDQNGYVYVIGRIKDLIKYKNTLIYPSEVEAVMRTHPGIDDCAVVGRQDHAAGEVPAAFVVRNPNYPTLASAEVRQHVSGKISQFKELRGGVYFVSEIPRTTYCETFFKQGNELYTICTFSFATLNERNYWLHQTKIIRLVTIQYLAECI</sequence>
<name>A0AC34QHU1_9BILA</name>
<evidence type="ECO:0000313" key="2">
    <source>
        <dbReference type="WBParaSite" id="JU765_v2.g16433.t1"/>
    </source>
</evidence>
<proteinExistence type="predicted"/>